<dbReference type="Proteomes" id="UP000199039">
    <property type="component" value="Unassembled WGS sequence"/>
</dbReference>
<reference evidence="1 2" key="1">
    <citation type="submission" date="2016-09" db="EMBL/GenBank/DDBJ databases">
        <authorList>
            <person name="Capua I."/>
            <person name="De Benedictis P."/>
            <person name="Joannis T."/>
            <person name="Lombin L.H."/>
            <person name="Cattoli G."/>
        </authorList>
    </citation>
    <scope>NUCLEOTIDE SEQUENCE [LARGE SCALE GENOMIC DNA]</scope>
    <source>
        <strain evidence="1 2">ISLP-3</strain>
    </source>
</reference>
<dbReference type="RefSeq" id="WP_093186258.1">
    <property type="nucleotide sequence ID" value="NZ_FMYH01000010.1"/>
</dbReference>
<dbReference type="EMBL" id="FMYH01000010">
    <property type="protein sequence ID" value="SDD69332.1"/>
    <property type="molecule type" value="Genomic_DNA"/>
</dbReference>
<protein>
    <submittedName>
        <fullName evidence="1">Uncharacterized protein</fullName>
    </submittedName>
</protein>
<name>A0A1G6WTY0_9MICO</name>
<keyword evidence="2" id="KW-1185">Reference proteome</keyword>
<dbReference type="AlphaFoldDB" id="A0A1G6WTY0"/>
<gene>
    <name evidence="1" type="ORF">SAMN05216410_0005</name>
</gene>
<accession>A0A1G6WTY0</accession>
<sequence>MAAVADALWAPGRTESEFGEFLAEMPGVSLVDGYYVSDHALARGRTTPVVVVGPAAQGLPGERGLAEEGLPATLTTVTTAAGLSLVSGPVTVATAAAGQMRFWIFHDPRPVIGARYLVTLVGNAASITPDLIAQVIRLTEDNCADRAIMVAQRAIAAAADAYAKGKPVLLVPAAEVARVGREVRRG</sequence>
<evidence type="ECO:0000313" key="2">
    <source>
        <dbReference type="Proteomes" id="UP000199039"/>
    </source>
</evidence>
<evidence type="ECO:0000313" key="1">
    <source>
        <dbReference type="EMBL" id="SDD69332.1"/>
    </source>
</evidence>
<proteinExistence type="predicted"/>
<organism evidence="1 2">
    <name type="scientific">Sanguibacter gelidistatuariae</name>
    <dbReference type="NCBI Taxonomy" id="1814289"/>
    <lineage>
        <taxon>Bacteria</taxon>
        <taxon>Bacillati</taxon>
        <taxon>Actinomycetota</taxon>
        <taxon>Actinomycetes</taxon>
        <taxon>Micrococcales</taxon>
        <taxon>Sanguibacteraceae</taxon>
        <taxon>Sanguibacter</taxon>
    </lineage>
</organism>